<sequence>MKCEEMAEARSHRQRAKNNERKIVSTKGVGSLAATRKRRTQRRKGGNVLLCVRAPLRLCVNYSMKNAHRKQEVDG</sequence>
<proteinExistence type="predicted"/>
<dbReference type="EMBL" id="CAADFL010000444">
    <property type="protein sequence ID" value="VFK16795.1"/>
    <property type="molecule type" value="Genomic_DNA"/>
</dbReference>
<dbReference type="AlphaFoldDB" id="A0A450TL33"/>
<evidence type="ECO:0000313" key="1">
    <source>
        <dbReference type="EMBL" id="VFJ68382.1"/>
    </source>
</evidence>
<accession>A0A450TL33</accession>
<dbReference type="EMBL" id="CAADEZ010000486">
    <property type="protein sequence ID" value="VFJ68849.1"/>
    <property type="molecule type" value="Genomic_DNA"/>
</dbReference>
<evidence type="ECO:0000313" key="2">
    <source>
        <dbReference type="EMBL" id="VFJ68849.1"/>
    </source>
</evidence>
<organism evidence="1">
    <name type="scientific">Candidatus Kentrum sp. FM</name>
    <dbReference type="NCBI Taxonomy" id="2126340"/>
    <lineage>
        <taxon>Bacteria</taxon>
        <taxon>Pseudomonadati</taxon>
        <taxon>Pseudomonadota</taxon>
        <taxon>Gammaproteobacteria</taxon>
        <taxon>Candidatus Kentrum</taxon>
    </lineage>
</organism>
<reference evidence="1" key="1">
    <citation type="submission" date="2019-02" db="EMBL/GenBank/DDBJ databases">
        <authorList>
            <person name="Gruber-Vodicka R. H."/>
            <person name="Seah K. B. B."/>
        </authorList>
    </citation>
    <scope>NUCLEOTIDE SEQUENCE</scope>
    <source>
        <strain evidence="2">BECK_BZ163</strain>
        <strain evidence="3">BECK_BZ164</strain>
        <strain evidence="1">BECK_BZ165</strain>
    </source>
</reference>
<protein>
    <submittedName>
        <fullName evidence="1">Uncharacterized protein</fullName>
    </submittedName>
</protein>
<name>A0A450TL33_9GAMM</name>
<dbReference type="EMBL" id="CAADFA010000484">
    <property type="protein sequence ID" value="VFJ68382.1"/>
    <property type="molecule type" value="Genomic_DNA"/>
</dbReference>
<gene>
    <name evidence="2" type="ORF">BECKFM1743A_GA0114220_104862</name>
    <name evidence="3" type="ORF">BECKFM1743B_GA0114221_104443</name>
    <name evidence="1" type="ORF">BECKFM1743C_GA0114222_104842</name>
</gene>
<evidence type="ECO:0000313" key="3">
    <source>
        <dbReference type="EMBL" id="VFK16795.1"/>
    </source>
</evidence>